<evidence type="ECO:0000313" key="12">
    <source>
        <dbReference type="EMBL" id="KAG7658272.1"/>
    </source>
</evidence>
<comment type="domain">
    <text evidence="6">The Q motif is unique to and characteristic of the DEAD box family of RNA helicases and controls ATP binding and hydrolysis.</text>
</comment>
<feature type="region of interest" description="Disordered" evidence="8">
    <location>
        <begin position="76"/>
        <end position="100"/>
    </location>
</feature>
<feature type="region of interest" description="Disordered" evidence="8">
    <location>
        <begin position="236"/>
        <end position="255"/>
    </location>
</feature>
<keyword evidence="2 6" id="KW-0378">Hydrolase</keyword>
<evidence type="ECO:0000256" key="1">
    <source>
        <dbReference type="ARBA" id="ARBA00022741"/>
    </source>
</evidence>
<dbReference type="EC" id="3.6.4.13" evidence="6"/>
<evidence type="ECO:0000256" key="4">
    <source>
        <dbReference type="ARBA" id="ARBA00022884"/>
    </source>
</evidence>
<feature type="region of interest" description="Disordered" evidence="8">
    <location>
        <begin position="117"/>
        <end position="148"/>
    </location>
</feature>
<proteinExistence type="inferred from homology"/>
<keyword evidence="3 6" id="KW-0067">ATP-binding</keyword>
<keyword evidence="6 12" id="KW-0347">Helicase</keyword>
<evidence type="ECO:0000256" key="6">
    <source>
        <dbReference type="RuleBase" id="RU365068"/>
    </source>
</evidence>
<dbReference type="PROSITE" id="PS51195">
    <property type="entry name" value="Q_MOTIF"/>
    <property type="match status" value="1"/>
</dbReference>
<dbReference type="PANTHER" id="PTHR24031">
    <property type="entry name" value="RNA HELICASE"/>
    <property type="match status" value="1"/>
</dbReference>
<accession>A0A8T2HHF0</accession>
<dbReference type="EMBL" id="JAEFBJ010000001">
    <property type="protein sequence ID" value="KAG7658272.1"/>
    <property type="molecule type" value="Genomic_DNA"/>
</dbReference>
<keyword evidence="7" id="KW-0175">Coiled coil</keyword>
<dbReference type="OrthoDB" id="193716at2759"/>
<feature type="domain" description="Helicase C-terminal" evidence="10">
    <location>
        <begin position="577"/>
        <end position="726"/>
    </location>
</feature>
<feature type="compositionally biased region" description="Acidic residues" evidence="8">
    <location>
        <begin position="242"/>
        <end position="251"/>
    </location>
</feature>
<evidence type="ECO:0000259" key="10">
    <source>
        <dbReference type="PROSITE" id="PS51194"/>
    </source>
</evidence>
<dbReference type="SMART" id="SM00490">
    <property type="entry name" value="HELICc"/>
    <property type="match status" value="1"/>
</dbReference>
<evidence type="ECO:0000259" key="9">
    <source>
        <dbReference type="PROSITE" id="PS51192"/>
    </source>
</evidence>
<evidence type="ECO:0000313" key="13">
    <source>
        <dbReference type="Proteomes" id="UP000694251"/>
    </source>
</evidence>
<dbReference type="GO" id="GO:0005524">
    <property type="term" value="F:ATP binding"/>
    <property type="evidence" value="ECO:0007669"/>
    <property type="project" value="UniProtKB-UniRule"/>
</dbReference>
<evidence type="ECO:0000256" key="7">
    <source>
        <dbReference type="SAM" id="Coils"/>
    </source>
</evidence>
<dbReference type="PROSITE" id="PS51192">
    <property type="entry name" value="HELICASE_ATP_BIND_1"/>
    <property type="match status" value="1"/>
</dbReference>
<evidence type="ECO:0000259" key="11">
    <source>
        <dbReference type="PROSITE" id="PS51195"/>
    </source>
</evidence>
<name>A0A8T2HHF0_ARASU</name>
<evidence type="ECO:0000256" key="3">
    <source>
        <dbReference type="ARBA" id="ARBA00022840"/>
    </source>
</evidence>
<dbReference type="Proteomes" id="UP000694251">
    <property type="component" value="Chromosome 1"/>
</dbReference>
<dbReference type="AlphaFoldDB" id="A0A8T2HHF0"/>
<dbReference type="InterPro" id="IPR014014">
    <property type="entry name" value="RNA_helicase_DEAD_Q_motif"/>
</dbReference>
<dbReference type="InterPro" id="IPR011545">
    <property type="entry name" value="DEAD/DEAH_box_helicase_dom"/>
</dbReference>
<gene>
    <name evidence="12" type="ORF">ISN44_As01g052630</name>
</gene>
<organism evidence="12 13">
    <name type="scientific">Arabidopsis suecica</name>
    <name type="common">Swedish thale-cress</name>
    <name type="synonym">Cardaminopsis suecica</name>
    <dbReference type="NCBI Taxonomy" id="45249"/>
    <lineage>
        <taxon>Eukaryota</taxon>
        <taxon>Viridiplantae</taxon>
        <taxon>Streptophyta</taxon>
        <taxon>Embryophyta</taxon>
        <taxon>Tracheophyta</taxon>
        <taxon>Spermatophyta</taxon>
        <taxon>Magnoliopsida</taxon>
        <taxon>eudicotyledons</taxon>
        <taxon>Gunneridae</taxon>
        <taxon>Pentapetalae</taxon>
        <taxon>rosids</taxon>
        <taxon>malvids</taxon>
        <taxon>Brassicales</taxon>
        <taxon>Brassicaceae</taxon>
        <taxon>Camelineae</taxon>
        <taxon>Arabidopsis</taxon>
    </lineage>
</organism>
<dbReference type="GO" id="GO:0003724">
    <property type="term" value="F:RNA helicase activity"/>
    <property type="evidence" value="ECO:0007669"/>
    <property type="project" value="UniProtKB-EC"/>
</dbReference>
<dbReference type="GO" id="GO:0003723">
    <property type="term" value="F:RNA binding"/>
    <property type="evidence" value="ECO:0007669"/>
    <property type="project" value="UniProtKB-UniRule"/>
</dbReference>
<comment type="caution">
    <text evidence="12">The sequence shown here is derived from an EMBL/GenBank/DDBJ whole genome shotgun (WGS) entry which is preliminary data.</text>
</comment>
<feature type="short sequence motif" description="Q motif" evidence="5">
    <location>
        <begin position="328"/>
        <end position="356"/>
    </location>
</feature>
<comment type="catalytic activity">
    <reaction evidence="6">
        <text>ATP + H2O = ADP + phosphate + H(+)</text>
        <dbReference type="Rhea" id="RHEA:13065"/>
        <dbReference type="ChEBI" id="CHEBI:15377"/>
        <dbReference type="ChEBI" id="CHEBI:15378"/>
        <dbReference type="ChEBI" id="CHEBI:30616"/>
        <dbReference type="ChEBI" id="CHEBI:43474"/>
        <dbReference type="ChEBI" id="CHEBI:456216"/>
        <dbReference type="EC" id="3.6.4.13"/>
    </reaction>
</comment>
<feature type="domain" description="Helicase ATP-binding" evidence="9">
    <location>
        <begin position="359"/>
        <end position="543"/>
    </location>
</feature>
<dbReference type="InterPro" id="IPR001650">
    <property type="entry name" value="Helicase_C-like"/>
</dbReference>
<evidence type="ECO:0000256" key="8">
    <source>
        <dbReference type="SAM" id="MobiDB-lite"/>
    </source>
</evidence>
<feature type="compositionally biased region" description="Low complexity" evidence="8">
    <location>
        <begin position="132"/>
        <end position="148"/>
    </location>
</feature>
<dbReference type="Pfam" id="PF00271">
    <property type="entry name" value="Helicase_C"/>
    <property type="match status" value="1"/>
</dbReference>
<feature type="coiled-coil region" evidence="7">
    <location>
        <begin position="43"/>
        <end position="70"/>
    </location>
</feature>
<comment type="similarity">
    <text evidence="6">Belongs to the DEAD box helicase family.</text>
</comment>
<reference evidence="12 13" key="1">
    <citation type="submission" date="2020-12" db="EMBL/GenBank/DDBJ databases">
        <title>Concerted genomic and epigenomic changes stabilize Arabidopsis allopolyploids.</title>
        <authorList>
            <person name="Chen Z."/>
        </authorList>
    </citation>
    <scope>NUCLEOTIDE SEQUENCE [LARGE SCALE GENOMIC DNA]</scope>
    <source>
        <strain evidence="12">As9502</strain>
        <tissue evidence="12">Leaf</tissue>
    </source>
</reference>
<dbReference type="InterPro" id="IPR014001">
    <property type="entry name" value="Helicase_ATP-bd"/>
</dbReference>
<feature type="domain" description="DEAD-box RNA helicase Q" evidence="11">
    <location>
        <begin position="328"/>
        <end position="356"/>
    </location>
</feature>
<evidence type="ECO:0000256" key="5">
    <source>
        <dbReference type="PROSITE-ProRule" id="PRU00552"/>
    </source>
</evidence>
<keyword evidence="1 6" id="KW-0547">Nucleotide-binding</keyword>
<dbReference type="SMART" id="SM00487">
    <property type="entry name" value="DEXDc"/>
    <property type="match status" value="1"/>
</dbReference>
<dbReference type="Pfam" id="PF00270">
    <property type="entry name" value="DEAD"/>
    <property type="match status" value="1"/>
</dbReference>
<dbReference type="GO" id="GO:0016787">
    <property type="term" value="F:hydrolase activity"/>
    <property type="evidence" value="ECO:0007669"/>
    <property type="project" value="UniProtKB-KW"/>
</dbReference>
<keyword evidence="13" id="KW-1185">Reference proteome</keyword>
<keyword evidence="4 6" id="KW-0694">RNA-binding</keyword>
<dbReference type="PROSITE" id="PS51194">
    <property type="entry name" value="HELICASE_CTER"/>
    <property type="match status" value="1"/>
</dbReference>
<protein>
    <recommendedName>
        <fullName evidence="6">ATP-dependent RNA helicase</fullName>
        <ecNumber evidence="6">3.6.4.13</ecNumber>
    </recommendedName>
</protein>
<dbReference type="CDD" id="cd18787">
    <property type="entry name" value="SF2_C_DEAD"/>
    <property type="match status" value="1"/>
</dbReference>
<evidence type="ECO:0000256" key="2">
    <source>
        <dbReference type="ARBA" id="ARBA00022801"/>
    </source>
</evidence>
<comment type="function">
    <text evidence="6">RNA helicase.</text>
</comment>
<sequence>MYSLILRERFGSITGSLWNLIFSRNMGGGPRTFPGGLNKWQWKRMHEKKAREKENKLLDQEKQLYEARIRTEIRAKMWGNPDSGEKTAKSKQSHGPMSSKEHIKTLADRFMKAGAEDLWNENDGPVKKSDQGSRSGSDSIDSTSSSPIDVRRLVSATCDSMGKNRAFGSSRRGFSSMSRFKRNESSCDEGDDFDAKKLDTLSPFSPKFAGTKDKVKSSRSVVGVIRNKGLFGRRKFRKNDSSTEEDSDEEGDKGKMIGWMDLRKTGSSASLGNHDIKLTKRVNRNVTDEELYPLLDINAVREDLSKRKSVDNVMEEKQEPHDSIYSAKRFDESCISPLTLKTLSASGIVKMTRVQDATLSECLDGKDALVKAKTGTGKSMAFLLPAIETVLKAMNSGKGVNKVAPIFALILCPTRELASQIAAEGKALLKYHDGIGVQTLIGGTRFKLDQQRLESEPCQILIATPGRLLDHIENKSGITSRLMALKLFIVDEADLLLDLGFRRDVEKIIDCLPRQRQSLLFSATIPKEVRRVSQLVLKRDHSYIDTIGLGCVETHDKVKQSCIVAPHESHFHLVPHLLKEHINNTPDYKIIVFCSTGMVTSLMYTLLREMKLNVREIHARKPQLHRTRVSDEFKESNRLILVTSDVSARGMNYPDVTLVIQVGIPSDREQYIHRLGRTGREGKGGEGLLLIAPWERYFLDELKDLPLEPIPAPDLDSIVKHQVDQSMAKIDTSIKEAAYHAWLGYYNSVRETGRDKTTLAELANRFCHSIGLEKPPALFRRTAVKMGLKGISGIPIRK</sequence>